<dbReference type="EMBL" id="DXAM01000041">
    <property type="protein sequence ID" value="HJA03774.1"/>
    <property type="molecule type" value="Genomic_DNA"/>
</dbReference>
<dbReference type="CDD" id="cd00565">
    <property type="entry name" value="Ubl_ThiS"/>
    <property type="match status" value="1"/>
</dbReference>
<dbReference type="InterPro" id="IPR012675">
    <property type="entry name" value="Beta-grasp_dom_sf"/>
</dbReference>
<protein>
    <submittedName>
        <fullName evidence="1">Sulfur carrier protein ThiS</fullName>
    </submittedName>
</protein>
<sequence length="88" mass="9019">MTAHDSPPSAEQRVLLNGEERLTRAASLLELVSGYAQTPLSDDGRPADGSALGIAVAVDGAVAPRGRWALTPVRDGAVVEILTAKKGG</sequence>
<dbReference type="SUPFAM" id="SSF54285">
    <property type="entry name" value="MoaD/ThiS"/>
    <property type="match status" value="1"/>
</dbReference>
<dbReference type="AlphaFoldDB" id="A0A9D2H4M2"/>
<gene>
    <name evidence="1" type="ORF">H9800_02805</name>
</gene>
<evidence type="ECO:0000313" key="2">
    <source>
        <dbReference type="Proteomes" id="UP000824220"/>
    </source>
</evidence>
<dbReference type="Proteomes" id="UP000824220">
    <property type="component" value="Unassembled WGS sequence"/>
</dbReference>
<comment type="caution">
    <text evidence="1">The sequence shown here is derived from an EMBL/GenBank/DDBJ whole genome shotgun (WGS) entry which is preliminary data.</text>
</comment>
<dbReference type="Pfam" id="PF02597">
    <property type="entry name" value="ThiS"/>
    <property type="match status" value="1"/>
</dbReference>
<dbReference type="InterPro" id="IPR016155">
    <property type="entry name" value="Mopterin_synth/thiamin_S_b"/>
</dbReference>
<organism evidence="1 2">
    <name type="scientific">Candidatus Microbacterium stercoravium</name>
    <dbReference type="NCBI Taxonomy" id="2838697"/>
    <lineage>
        <taxon>Bacteria</taxon>
        <taxon>Bacillati</taxon>
        <taxon>Actinomycetota</taxon>
        <taxon>Actinomycetes</taxon>
        <taxon>Micrococcales</taxon>
        <taxon>Microbacteriaceae</taxon>
        <taxon>Microbacterium</taxon>
    </lineage>
</organism>
<accession>A0A9D2H4M2</accession>
<dbReference type="InterPro" id="IPR003749">
    <property type="entry name" value="ThiS/MoaD-like"/>
</dbReference>
<name>A0A9D2H4M2_9MICO</name>
<reference evidence="1" key="1">
    <citation type="journal article" date="2021" name="PeerJ">
        <title>Extensive microbial diversity within the chicken gut microbiome revealed by metagenomics and culture.</title>
        <authorList>
            <person name="Gilroy R."/>
            <person name="Ravi A."/>
            <person name="Getino M."/>
            <person name="Pursley I."/>
            <person name="Horton D.L."/>
            <person name="Alikhan N.F."/>
            <person name="Baker D."/>
            <person name="Gharbi K."/>
            <person name="Hall N."/>
            <person name="Watson M."/>
            <person name="Adriaenssens E.M."/>
            <person name="Foster-Nyarko E."/>
            <person name="Jarju S."/>
            <person name="Secka A."/>
            <person name="Antonio M."/>
            <person name="Oren A."/>
            <person name="Chaudhuri R.R."/>
            <person name="La Ragione R."/>
            <person name="Hildebrand F."/>
            <person name="Pallen M.J."/>
        </authorList>
    </citation>
    <scope>NUCLEOTIDE SEQUENCE</scope>
    <source>
        <strain evidence="1">ChiHjej8B7-3636</strain>
    </source>
</reference>
<proteinExistence type="predicted"/>
<dbReference type="Gene3D" id="3.10.20.30">
    <property type="match status" value="1"/>
</dbReference>
<evidence type="ECO:0000313" key="1">
    <source>
        <dbReference type="EMBL" id="HJA03774.1"/>
    </source>
</evidence>
<reference evidence="1" key="2">
    <citation type="submission" date="2021-04" db="EMBL/GenBank/DDBJ databases">
        <authorList>
            <person name="Gilroy R."/>
        </authorList>
    </citation>
    <scope>NUCLEOTIDE SEQUENCE</scope>
    <source>
        <strain evidence="1">ChiHjej8B7-3636</strain>
    </source>
</reference>